<comment type="caution">
    <text evidence="4">The sequence shown here is derived from an EMBL/GenBank/DDBJ whole genome shotgun (WGS) entry which is preliminary data.</text>
</comment>
<feature type="compositionally biased region" description="Pro residues" evidence="1">
    <location>
        <begin position="1"/>
        <end position="10"/>
    </location>
</feature>
<dbReference type="RefSeq" id="WP_004600683.1">
    <property type="nucleotide sequence ID" value="NZ_JH815193.1"/>
</dbReference>
<feature type="transmembrane region" description="Helical" evidence="2">
    <location>
        <begin position="36"/>
        <end position="55"/>
    </location>
</feature>
<feature type="transmembrane region" description="Helical" evidence="2">
    <location>
        <begin position="67"/>
        <end position="84"/>
    </location>
</feature>
<dbReference type="HOGENOM" id="CLU_007041_3_1_11"/>
<feature type="transmembrane region" description="Helical" evidence="2">
    <location>
        <begin position="368"/>
        <end position="387"/>
    </location>
</feature>
<evidence type="ECO:0000313" key="4">
    <source>
        <dbReference type="EMBL" id="EJZ82272.1"/>
    </source>
</evidence>
<feature type="transmembrane region" description="Helical" evidence="2">
    <location>
        <begin position="579"/>
        <end position="604"/>
    </location>
</feature>
<name>K0YFD6_9CORY</name>
<keyword evidence="2" id="KW-0812">Transmembrane</keyword>
<keyword evidence="2" id="KW-0472">Membrane</keyword>
<dbReference type="Proteomes" id="UP000006078">
    <property type="component" value="Unassembled WGS sequence"/>
</dbReference>
<evidence type="ECO:0000313" key="5">
    <source>
        <dbReference type="Proteomes" id="UP000006078"/>
    </source>
</evidence>
<dbReference type="STRING" id="29321.AAV33_02520"/>
<protein>
    <submittedName>
        <fullName evidence="4">TRAP transporter, 4TM/12TM fusion protein</fullName>
    </submittedName>
</protein>
<evidence type="ECO:0000259" key="3">
    <source>
        <dbReference type="Pfam" id="PF06808"/>
    </source>
</evidence>
<organism evidence="4 5">
    <name type="scientific">Corynebacterium otitidis ATCC 51513</name>
    <dbReference type="NCBI Taxonomy" id="883169"/>
    <lineage>
        <taxon>Bacteria</taxon>
        <taxon>Bacillati</taxon>
        <taxon>Actinomycetota</taxon>
        <taxon>Actinomycetes</taxon>
        <taxon>Mycobacteriales</taxon>
        <taxon>Corynebacteriaceae</taxon>
        <taxon>Corynebacterium</taxon>
    </lineage>
</organism>
<feature type="transmembrane region" description="Helical" evidence="2">
    <location>
        <begin position="325"/>
        <end position="347"/>
    </location>
</feature>
<feature type="transmembrane region" description="Helical" evidence="2">
    <location>
        <begin position="301"/>
        <end position="319"/>
    </location>
</feature>
<dbReference type="InterPro" id="IPR011853">
    <property type="entry name" value="TRAP_DctM-Dct_fused"/>
</dbReference>
<reference evidence="4 5" key="1">
    <citation type="submission" date="2012-08" db="EMBL/GenBank/DDBJ databases">
        <title>The Genome Sequence of Turicella otitidis ATCC 51513.</title>
        <authorList>
            <consortium name="The Broad Institute Genome Sequencing Platform"/>
            <person name="Earl A."/>
            <person name="Ward D."/>
            <person name="Feldgarden M."/>
            <person name="Gevers D."/>
            <person name="Huys G."/>
            <person name="Walker B."/>
            <person name="Young S.K."/>
            <person name="Zeng Q."/>
            <person name="Gargeya S."/>
            <person name="Fitzgerald M."/>
            <person name="Haas B."/>
            <person name="Abouelleil A."/>
            <person name="Alvarado L."/>
            <person name="Arachchi H.M."/>
            <person name="Berlin A.M."/>
            <person name="Chapman S.B."/>
            <person name="Goldberg J."/>
            <person name="Griggs A."/>
            <person name="Gujja S."/>
            <person name="Hansen M."/>
            <person name="Howarth C."/>
            <person name="Imamovic A."/>
            <person name="Larimer J."/>
            <person name="McCowen C."/>
            <person name="Montmayeur A."/>
            <person name="Murphy C."/>
            <person name="Neiman D."/>
            <person name="Pearson M."/>
            <person name="Priest M."/>
            <person name="Roberts A."/>
            <person name="Saif S."/>
            <person name="Shea T."/>
            <person name="Sisk P."/>
            <person name="Sykes S."/>
            <person name="Wortman J."/>
            <person name="Nusbaum C."/>
            <person name="Birren B."/>
        </authorList>
    </citation>
    <scope>NUCLEOTIDE SEQUENCE [LARGE SCALE GENOMIC DNA]</scope>
    <source>
        <strain evidence="4 5">ATCC 51513</strain>
    </source>
</reference>
<dbReference type="EMBL" id="AHAE01000036">
    <property type="protein sequence ID" value="EJZ82272.1"/>
    <property type="molecule type" value="Genomic_DNA"/>
</dbReference>
<dbReference type="Pfam" id="PF06808">
    <property type="entry name" value="DctM"/>
    <property type="match status" value="1"/>
</dbReference>
<evidence type="ECO:0000256" key="1">
    <source>
        <dbReference type="SAM" id="MobiDB-lite"/>
    </source>
</evidence>
<accession>K0YFD6</accession>
<feature type="transmembrane region" description="Helical" evidence="2">
    <location>
        <begin position="525"/>
        <end position="542"/>
    </location>
</feature>
<feature type="transmembrane region" description="Helical" evidence="2">
    <location>
        <begin position="468"/>
        <end position="494"/>
    </location>
</feature>
<dbReference type="NCBIfam" id="TIGR02123">
    <property type="entry name" value="TRAP_fused"/>
    <property type="match status" value="1"/>
</dbReference>
<feature type="transmembrane region" description="Helical" evidence="2">
    <location>
        <begin position="393"/>
        <end position="411"/>
    </location>
</feature>
<dbReference type="InterPro" id="IPR010656">
    <property type="entry name" value="DctM"/>
</dbReference>
<dbReference type="PANTHER" id="PTHR43849">
    <property type="entry name" value="BLL3936 PROTEIN"/>
    <property type="match status" value="1"/>
</dbReference>
<dbReference type="AlphaFoldDB" id="K0YFD6"/>
<feature type="transmembrane region" description="Helical" evidence="2">
    <location>
        <begin position="127"/>
        <end position="145"/>
    </location>
</feature>
<dbReference type="PANTHER" id="PTHR43849:SF2">
    <property type="entry name" value="BLL3936 PROTEIN"/>
    <property type="match status" value="1"/>
</dbReference>
<gene>
    <name evidence="4" type="ORF">HMPREF9719_00793</name>
</gene>
<feature type="transmembrane region" description="Helical" evidence="2">
    <location>
        <begin position="152"/>
        <end position="178"/>
    </location>
</feature>
<feature type="region of interest" description="Disordered" evidence="1">
    <location>
        <begin position="1"/>
        <end position="26"/>
    </location>
</feature>
<evidence type="ECO:0000256" key="2">
    <source>
        <dbReference type="SAM" id="Phobius"/>
    </source>
</evidence>
<feature type="transmembrane region" description="Helical" evidence="2">
    <location>
        <begin position="554"/>
        <end position="573"/>
    </location>
</feature>
<dbReference type="PATRIC" id="fig|883169.3.peg.761"/>
<feature type="domain" description="TRAP C4-dicarboxylate transport system permease DctM subunit" evidence="3">
    <location>
        <begin position="140"/>
        <end position="577"/>
    </location>
</feature>
<feature type="transmembrane region" description="Helical" evidence="2">
    <location>
        <begin position="96"/>
        <end position="115"/>
    </location>
</feature>
<feature type="transmembrane region" description="Helical" evidence="2">
    <location>
        <begin position="423"/>
        <end position="448"/>
    </location>
</feature>
<proteinExistence type="predicted"/>
<keyword evidence="5" id="KW-1185">Reference proteome</keyword>
<keyword evidence="2" id="KW-1133">Transmembrane helix</keyword>
<feature type="transmembrane region" description="Helical" evidence="2">
    <location>
        <begin position="198"/>
        <end position="223"/>
    </location>
</feature>
<dbReference type="eggNOG" id="COG4666">
    <property type="taxonomic scope" value="Bacteria"/>
</dbReference>
<sequence length="670" mass="68880">MTSQNPAPPRPVDDETTQPAAPAAAPPGRVTGWWRVAVGVLTVAGIALSINQVFFLEFAGLTLLDNSYMYLMLGLFLPVVFIAVPARKGEGPRPIAWYDVVGMAASVAATAYFAWHGEDIELYGWEFMGPPVSAALGFVLWGLVLEVLRRTAGLIVAILAAVVSLYPLVAGVIPVPFLQGVSYDLVTLAKVHAMGGESILGLPMSTASTLLVGFLCFATILQFTGGAEFFHRLASALFGRFRGGTAKVPIASSATLGMMSGAPVTNVLTTGPMTIPAMVRSGFSPRMAAGVEATASSGGSITPPIMGTAAFLMVSFAGVPYTEVLIAATIPAIFYFLGIFVQVDGYAARRGLAGEDPATLPKVLPSLLRGWPYLISLGLLTVLLLTTGSEAQVPYWVVLLLIVIAILNPNIRFGPRQWGEAIVSVGTTIATLFGIIAGVGLILGGLSATGVALSISRDLIAAVGENTILILITGAAACFVLGMGLTISAAYVFLAIVMVPALTALGIDTIAAHLFVIYWAGVSYITPPVGLAAIAAASIAGAKPMATSLEAMKLGAVKYLIPFGFALNPALVAQDSIGAIAASLAAALLGVLALGSALSGWFVLVEARLDAASRVALAAGGLLLLAPSGWAWAAGTAIILLLAAGHLVARRRRGSSPDAPQQEAEPAPAA</sequence>